<keyword evidence="3" id="KW-1185">Reference proteome</keyword>
<comment type="caution">
    <text evidence="2">The sequence shown here is derived from an EMBL/GenBank/DDBJ whole genome shotgun (WGS) entry which is preliminary data.</text>
</comment>
<dbReference type="SUPFAM" id="SSF51735">
    <property type="entry name" value="NAD(P)-binding Rossmann-fold domains"/>
    <property type="match status" value="1"/>
</dbReference>
<gene>
    <name evidence="2" type="ORF">QNI14_01580</name>
</gene>
<dbReference type="InterPro" id="IPR011032">
    <property type="entry name" value="GroES-like_sf"/>
</dbReference>
<protein>
    <submittedName>
        <fullName evidence="2">NAD(P)-dependent alcohol dehydrogenase</fullName>
    </submittedName>
</protein>
<name>A0ABT6ZAE8_9MICO</name>
<organism evidence="2 3">
    <name type="scientific">Microbacterium dauci</name>
    <dbReference type="NCBI Taxonomy" id="3048008"/>
    <lineage>
        <taxon>Bacteria</taxon>
        <taxon>Bacillati</taxon>
        <taxon>Actinomycetota</taxon>
        <taxon>Actinomycetes</taxon>
        <taxon>Micrococcales</taxon>
        <taxon>Microbacteriaceae</taxon>
        <taxon>Microbacterium</taxon>
    </lineage>
</organism>
<dbReference type="InterPro" id="IPR013154">
    <property type="entry name" value="ADH-like_N"/>
</dbReference>
<dbReference type="InterPro" id="IPR036291">
    <property type="entry name" value="NAD(P)-bd_dom_sf"/>
</dbReference>
<evidence type="ECO:0000313" key="2">
    <source>
        <dbReference type="EMBL" id="MDJ1113137.1"/>
    </source>
</evidence>
<dbReference type="RefSeq" id="WP_283714430.1">
    <property type="nucleotide sequence ID" value="NZ_JASJND010000001.1"/>
</dbReference>
<dbReference type="SMART" id="SM00829">
    <property type="entry name" value="PKS_ER"/>
    <property type="match status" value="1"/>
</dbReference>
<evidence type="ECO:0000259" key="1">
    <source>
        <dbReference type="SMART" id="SM00829"/>
    </source>
</evidence>
<dbReference type="PANTHER" id="PTHR44013">
    <property type="entry name" value="ZINC-TYPE ALCOHOL DEHYDROGENASE-LIKE PROTEIN C16A3.02C"/>
    <property type="match status" value="1"/>
</dbReference>
<dbReference type="Pfam" id="PF13602">
    <property type="entry name" value="ADH_zinc_N_2"/>
    <property type="match status" value="1"/>
</dbReference>
<dbReference type="Gene3D" id="3.90.180.10">
    <property type="entry name" value="Medium-chain alcohol dehydrogenases, catalytic domain"/>
    <property type="match status" value="1"/>
</dbReference>
<dbReference type="InterPro" id="IPR052733">
    <property type="entry name" value="Chloroplast_QOR"/>
</dbReference>
<dbReference type="EMBL" id="JASJND010000001">
    <property type="protein sequence ID" value="MDJ1113137.1"/>
    <property type="molecule type" value="Genomic_DNA"/>
</dbReference>
<accession>A0ABT6ZAE8</accession>
<dbReference type="CDD" id="cd08267">
    <property type="entry name" value="MDR1"/>
    <property type="match status" value="1"/>
</dbReference>
<proteinExistence type="predicted"/>
<feature type="domain" description="Enoyl reductase (ER)" evidence="1">
    <location>
        <begin position="13"/>
        <end position="318"/>
    </location>
</feature>
<dbReference type="Proteomes" id="UP001321481">
    <property type="component" value="Unassembled WGS sequence"/>
</dbReference>
<dbReference type="SUPFAM" id="SSF50129">
    <property type="entry name" value="GroES-like"/>
    <property type="match status" value="1"/>
</dbReference>
<dbReference type="InterPro" id="IPR020843">
    <property type="entry name" value="ER"/>
</dbReference>
<dbReference type="PANTHER" id="PTHR44013:SF1">
    <property type="entry name" value="ZINC-TYPE ALCOHOL DEHYDROGENASE-LIKE PROTEIN C16A3.02C"/>
    <property type="match status" value="1"/>
</dbReference>
<dbReference type="Pfam" id="PF08240">
    <property type="entry name" value="ADH_N"/>
    <property type="match status" value="1"/>
</dbReference>
<dbReference type="Gene3D" id="3.40.50.720">
    <property type="entry name" value="NAD(P)-binding Rossmann-like Domain"/>
    <property type="match status" value="1"/>
</dbReference>
<sequence>MTTMTVWRQRTYGSAAVVRPETVPLPIPGRGEVLVHVDAASLNAGDIHLMRGEPLLVRPFAGFGRPRVAGRGMDLAGTVTALGQDAEGFALGDRVVGAWRETLAGAVAVPTKRLTRIPDGVSTVTASTLPVAGNTAVDALDTARVRNGSRVLVVGAGGGVGTMTVQLAAARGAEVWATCGARAVDLVRALGAAHAFDYRVTDLATLPPASFDAIIDIAGEPPLDVLSGLLAPRGTVAFVGGDGGPVFGPLARATRSMFARGRFRQVTSLVRTSTTAKLLEDVASGVLTPHVSQTFPFAEAGAALAAVESGRTVGKVCVVWG</sequence>
<evidence type="ECO:0000313" key="3">
    <source>
        <dbReference type="Proteomes" id="UP001321481"/>
    </source>
</evidence>
<reference evidence="2 3" key="1">
    <citation type="submission" date="2023-05" db="EMBL/GenBank/DDBJ databases">
        <title>Microbacterium dauci sp.nov., Isolated from Carrot Rhizosphere Soil.</title>
        <authorList>
            <person name="Xiao Z."/>
            <person name="Zheng J."/>
        </authorList>
    </citation>
    <scope>NUCLEOTIDE SEQUENCE [LARGE SCALE GENOMIC DNA]</scope>
    <source>
        <strain evidence="2 3">LX3-4</strain>
    </source>
</reference>